<dbReference type="EMBL" id="BPOP01000076">
    <property type="protein sequence ID" value="GJB94125.1"/>
    <property type="molecule type" value="Genomic_DNA"/>
</dbReference>
<accession>A0ABD0BEF8</accession>
<reference evidence="1 2" key="1">
    <citation type="submission" date="2021-07" db="EMBL/GenBank/DDBJ databases">
        <title>Draft genome sequence of carbapenem-resistant Aeromonas spp. in Japan.</title>
        <authorList>
            <person name="Maehana S."/>
            <person name="Suzuki M."/>
            <person name="Kitasato H."/>
        </authorList>
    </citation>
    <scope>NUCLEOTIDE SEQUENCE [LARGE SCALE GENOMIC DNA]</scope>
    <source>
        <strain evidence="1 2">KAM382</strain>
    </source>
</reference>
<protein>
    <submittedName>
        <fullName evidence="1">Uncharacterized protein</fullName>
    </submittedName>
</protein>
<dbReference type="Proteomes" id="UP000737420">
    <property type="component" value="Unassembled WGS sequence"/>
</dbReference>
<evidence type="ECO:0000313" key="1">
    <source>
        <dbReference type="EMBL" id="GJB94125.1"/>
    </source>
</evidence>
<organism evidence="1 2">
    <name type="scientific">Aeromonas caviae</name>
    <name type="common">Aeromonas punctata</name>
    <dbReference type="NCBI Taxonomy" id="648"/>
    <lineage>
        <taxon>Bacteria</taxon>
        <taxon>Pseudomonadati</taxon>
        <taxon>Pseudomonadota</taxon>
        <taxon>Gammaproteobacteria</taxon>
        <taxon>Aeromonadales</taxon>
        <taxon>Aeromonadaceae</taxon>
        <taxon>Aeromonas</taxon>
    </lineage>
</organism>
<gene>
    <name evidence="1" type="ORF">KAM382_41860</name>
</gene>
<sequence>MSKFKSPRSQITDSHYRSETTKLYYAITDHLSAKSSPEFAETFGDADVFLHDLLIFAEQWWLDRNQKSLAAFRRAEAKKAAKASVR</sequence>
<name>A0ABD0BEF8_AERCA</name>
<dbReference type="RefSeq" id="WP_131729908.1">
    <property type="nucleotide sequence ID" value="NZ_BPNR01000079.1"/>
</dbReference>
<proteinExistence type="predicted"/>
<evidence type="ECO:0000313" key="2">
    <source>
        <dbReference type="Proteomes" id="UP000737420"/>
    </source>
</evidence>
<comment type="caution">
    <text evidence="1">The sequence shown here is derived from an EMBL/GenBank/DDBJ whole genome shotgun (WGS) entry which is preliminary data.</text>
</comment>
<dbReference type="AlphaFoldDB" id="A0ABD0BEF8"/>